<dbReference type="Proteomes" id="UP001550210">
    <property type="component" value="Unassembled WGS sequence"/>
</dbReference>
<gene>
    <name evidence="2" type="ORF">ABZZ21_40410</name>
</gene>
<dbReference type="RefSeq" id="WP_355404082.1">
    <property type="nucleotide sequence ID" value="NZ_JBEXPZ010000081.1"/>
</dbReference>
<protein>
    <recommendedName>
        <fullName evidence="4">SPP1 Gp6-like portal protein</fullName>
    </recommendedName>
</protein>
<reference evidence="2 3" key="1">
    <citation type="submission" date="2024-06" db="EMBL/GenBank/DDBJ databases">
        <title>The Natural Products Discovery Center: Release of the First 8490 Sequenced Strains for Exploring Actinobacteria Biosynthetic Diversity.</title>
        <authorList>
            <person name="Kalkreuter E."/>
            <person name="Kautsar S.A."/>
            <person name="Yang D."/>
            <person name="Bader C.D."/>
            <person name="Teijaro C.N."/>
            <person name="Fluegel L."/>
            <person name="Davis C.M."/>
            <person name="Simpson J.R."/>
            <person name="Lauterbach L."/>
            <person name="Steele A.D."/>
            <person name="Gui C."/>
            <person name="Meng S."/>
            <person name="Li G."/>
            <person name="Viehrig K."/>
            <person name="Ye F."/>
            <person name="Su P."/>
            <person name="Kiefer A.F."/>
            <person name="Nichols A."/>
            <person name="Cepeda A.J."/>
            <person name="Yan W."/>
            <person name="Fan B."/>
            <person name="Jiang Y."/>
            <person name="Adhikari A."/>
            <person name="Zheng C.-J."/>
            <person name="Schuster L."/>
            <person name="Cowan T.M."/>
            <person name="Smanski M.J."/>
            <person name="Chevrette M.G."/>
            <person name="De Carvalho L.P.S."/>
            <person name="Shen B."/>
        </authorList>
    </citation>
    <scope>NUCLEOTIDE SEQUENCE [LARGE SCALE GENOMIC DNA]</scope>
    <source>
        <strain evidence="2 3">NPDC006434</strain>
    </source>
</reference>
<evidence type="ECO:0000313" key="2">
    <source>
        <dbReference type="EMBL" id="MET9850707.1"/>
    </source>
</evidence>
<name>A0ABV2VA50_9ACTN</name>
<dbReference type="EMBL" id="JBEXPZ010000081">
    <property type="protein sequence ID" value="MET9850707.1"/>
    <property type="molecule type" value="Genomic_DNA"/>
</dbReference>
<organism evidence="2 3">
    <name type="scientific">Streptomyces ossamyceticus</name>
    <dbReference type="NCBI Taxonomy" id="249581"/>
    <lineage>
        <taxon>Bacteria</taxon>
        <taxon>Bacillati</taxon>
        <taxon>Actinomycetota</taxon>
        <taxon>Actinomycetes</taxon>
        <taxon>Kitasatosporales</taxon>
        <taxon>Streptomycetaceae</taxon>
        <taxon>Streptomyces</taxon>
    </lineage>
</organism>
<comment type="caution">
    <text evidence="2">The sequence shown here is derived from an EMBL/GenBank/DDBJ whole genome shotgun (WGS) entry which is preliminary data.</text>
</comment>
<evidence type="ECO:0008006" key="4">
    <source>
        <dbReference type="Google" id="ProtNLM"/>
    </source>
</evidence>
<feature type="region of interest" description="Disordered" evidence="1">
    <location>
        <begin position="1"/>
        <end position="54"/>
    </location>
</feature>
<sequence length="537" mass="58403">MSLWERTPERRRATAWPSAEPPGAAVAVTAADEGGGLRPGTLHRGVSGVDRGPVPMSAEQFDGLRDPMARVFFRRGRWPMTLEEVLDGLTEAGELPAQSVYLIGEAGQIPPHEAPGLRRDFRFAITRAAPGKDADLLVSSDPGSVFLQVAAWDPEARVFNYYMRISPAWVWTGDSWSALAPESRGKGCFDSHVNGSVVMKELKQPWSNWQSMSATIQLAPDDPLRDNPLYRQVIGAERLELTVKGLVSRWTAARLSTAVTDGRVTHPDRLLRQLFTSTTVNLASTSVQSATVAASGQDLVLPLGFWLNADALLNDLGLPVGAGNAPSAPASLYSDSVATFGFRMEERVSGFARPGDTFFAFMVPEAAYEDNDVVRQAVERGLVPARFAACALMVDFTEPVFSPVRAHLMRYVPTAPVSVSTWCADIAAVVVDAARTLPADSPEAEFARNWAVSEAEWPEVFARRVDAYLEKVAARIRTASGFDDCVRLAESRRRTFKEMRLNEFALTLPTTDIPADAPRLRMHEDGTVGASTSGGSP</sequence>
<keyword evidence="3" id="KW-1185">Reference proteome</keyword>
<feature type="compositionally biased region" description="Basic and acidic residues" evidence="1">
    <location>
        <begin position="1"/>
        <end position="12"/>
    </location>
</feature>
<evidence type="ECO:0000256" key="1">
    <source>
        <dbReference type="SAM" id="MobiDB-lite"/>
    </source>
</evidence>
<accession>A0ABV2VA50</accession>
<proteinExistence type="predicted"/>
<evidence type="ECO:0000313" key="3">
    <source>
        <dbReference type="Proteomes" id="UP001550210"/>
    </source>
</evidence>